<dbReference type="OrthoDB" id="964329at2"/>
<dbReference type="Proteomes" id="UP000031246">
    <property type="component" value="Unassembled WGS sequence"/>
</dbReference>
<organism evidence="1 2">
    <name type="scientific">Pedobacter kyungheensis</name>
    <dbReference type="NCBI Taxonomy" id="1069985"/>
    <lineage>
        <taxon>Bacteria</taxon>
        <taxon>Pseudomonadati</taxon>
        <taxon>Bacteroidota</taxon>
        <taxon>Sphingobacteriia</taxon>
        <taxon>Sphingobacteriales</taxon>
        <taxon>Sphingobacteriaceae</taxon>
        <taxon>Pedobacter</taxon>
    </lineage>
</organism>
<proteinExistence type="predicted"/>
<gene>
    <name evidence="1" type="ORF">OC25_05145</name>
</gene>
<comment type="caution">
    <text evidence="1">The sequence shown here is derived from an EMBL/GenBank/DDBJ whole genome shotgun (WGS) entry which is preliminary data.</text>
</comment>
<evidence type="ECO:0000313" key="2">
    <source>
        <dbReference type="Proteomes" id="UP000031246"/>
    </source>
</evidence>
<protein>
    <recommendedName>
        <fullName evidence="3">Transcriptional regulator</fullName>
    </recommendedName>
</protein>
<reference evidence="1 2" key="1">
    <citation type="submission" date="2014-10" db="EMBL/GenBank/DDBJ databases">
        <title>Pedobacter Kyungheensis.</title>
        <authorList>
            <person name="Anderson B.M."/>
            <person name="Newman J.D."/>
        </authorList>
    </citation>
    <scope>NUCLEOTIDE SEQUENCE [LARGE SCALE GENOMIC DNA]</scope>
    <source>
        <strain evidence="1 2">KACC 16221</strain>
    </source>
</reference>
<evidence type="ECO:0000313" key="1">
    <source>
        <dbReference type="EMBL" id="KIA95932.1"/>
    </source>
</evidence>
<accession>A0A0C1FSL2</accession>
<dbReference type="RefSeq" id="WP_039472480.1">
    <property type="nucleotide sequence ID" value="NZ_JSYN01000004.1"/>
</dbReference>
<dbReference type="EMBL" id="JSYN01000004">
    <property type="protein sequence ID" value="KIA95932.1"/>
    <property type="molecule type" value="Genomic_DNA"/>
</dbReference>
<dbReference type="AlphaFoldDB" id="A0A0C1FSL2"/>
<sequence>METVLLQINNNKAYKLLKDLEDLNIVKVLKKSVSTEKKRSAHDFLGLISKADMAIIDKAIEQDCENIDLDGWK</sequence>
<name>A0A0C1FSL2_9SPHI</name>
<keyword evidence="2" id="KW-1185">Reference proteome</keyword>
<evidence type="ECO:0008006" key="3">
    <source>
        <dbReference type="Google" id="ProtNLM"/>
    </source>
</evidence>